<dbReference type="EMBL" id="BARV01006191">
    <property type="protein sequence ID" value="GAI09337.1"/>
    <property type="molecule type" value="Genomic_DNA"/>
</dbReference>
<reference evidence="2" key="1">
    <citation type="journal article" date="2014" name="Front. Microbiol.">
        <title>High frequency of phylogenetically diverse reductive dehalogenase-homologous genes in deep subseafloor sedimentary metagenomes.</title>
        <authorList>
            <person name="Kawai M."/>
            <person name="Futagami T."/>
            <person name="Toyoda A."/>
            <person name="Takaki Y."/>
            <person name="Nishi S."/>
            <person name="Hori S."/>
            <person name="Arai W."/>
            <person name="Tsubouchi T."/>
            <person name="Morono Y."/>
            <person name="Uchiyama I."/>
            <person name="Ito T."/>
            <person name="Fujiyama A."/>
            <person name="Inagaki F."/>
            <person name="Takami H."/>
        </authorList>
    </citation>
    <scope>NUCLEOTIDE SEQUENCE</scope>
    <source>
        <strain evidence="2">Expedition CK06-06</strain>
    </source>
</reference>
<keyword evidence="1" id="KW-1133">Transmembrane helix</keyword>
<name>X1KQH7_9ZZZZ</name>
<protein>
    <submittedName>
        <fullName evidence="2">Uncharacterized protein</fullName>
    </submittedName>
</protein>
<feature type="transmembrane region" description="Helical" evidence="1">
    <location>
        <begin position="40"/>
        <end position="62"/>
    </location>
</feature>
<dbReference type="AlphaFoldDB" id="X1KQH7"/>
<evidence type="ECO:0000256" key="1">
    <source>
        <dbReference type="SAM" id="Phobius"/>
    </source>
</evidence>
<gene>
    <name evidence="2" type="ORF">S06H3_12664</name>
</gene>
<sequence>IYFTSSILSLFNNRLGYYSPGRLIKYQSEILNDTVGLSDVFLTSVITIIITLASLFLGIATFNKREFYSNN</sequence>
<feature type="non-terminal residue" evidence="2">
    <location>
        <position position="1"/>
    </location>
</feature>
<proteinExistence type="predicted"/>
<evidence type="ECO:0000313" key="2">
    <source>
        <dbReference type="EMBL" id="GAI09337.1"/>
    </source>
</evidence>
<accession>X1KQH7</accession>
<keyword evidence="1" id="KW-0812">Transmembrane</keyword>
<comment type="caution">
    <text evidence="2">The sequence shown here is derived from an EMBL/GenBank/DDBJ whole genome shotgun (WGS) entry which is preliminary data.</text>
</comment>
<organism evidence="2">
    <name type="scientific">marine sediment metagenome</name>
    <dbReference type="NCBI Taxonomy" id="412755"/>
    <lineage>
        <taxon>unclassified sequences</taxon>
        <taxon>metagenomes</taxon>
        <taxon>ecological metagenomes</taxon>
    </lineage>
</organism>
<keyword evidence="1" id="KW-0472">Membrane</keyword>